<sequence length="70" mass="7766">MIAPIHPTRFEAVAALIYNCTASAPGLSPNSLLLRTIAVNLCKRMDPPISSKTLGSFYFRRQQDTWTTLV</sequence>
<dbReference type="Proteomes" id="UP000289738">
    <property type="component" value="Chromosome A09"/>
</dbReference>
<organism evidence="1 2">
    <name type="scientific">Arachis hypogaea</name>
    <name type="common">Peanut</name>
    <dbReference type="NCBI Taxonomy" id="3818"/>
    <lineage>
        <taxon>Eukaryota</taxon>
        <taxon>Viridiplantae</taxon>
        <taxon>Streptophyta</taxon>
        <taxon>Embryophyta</taxon>
        <taxon>Tracheophyta</taxon>
        <taxon>Spermatophyta</taxon>
        <taxon>Magnoliopsida</taxon>
        <taxon>eudicotyledons</taxon>
        <taxon>Gunneridae</taxon>
        <taxon>Pentapetalae</taxon>
        <taxon>rosids</taxon>
        <taxon>fabids</taxon>
        <taxon>Fabales</taxon>
        <taxon>Fabaceae</taxon>
        <taxon>Papilionoideae</taxon>
        <taxon>50 kb inversion clade</taxon>
        <taxon>dalbergioids sensu lato</taxon>
        <taxon>Dalbergieae</taxon>
        <taxon>Pterocarpus clade</taxon>
        <taxon>Arachis</taxon>
    </lineage>
</organism>
<dbReference type="InterPro" id="IPR023213">
    <property type="entry name" value="CAT-like_dom_sf"/>
</dbReference>
<protein>
    <submittedName>
        <fullName evidence="1">Uncharacterized protein</fullName>
    </submittedName>
</protein>
<accession>A0A445BF28</accession>
<dbReference type="EMBL" id="SDMP01000009">
    <property type="protein sequence ID" value="RYR37292.1"/>
    <property type="molecule type" value="Genomic_DNA"/>
</dbReference>
<evidence type="ECO:0000313" key="1">
    <source>
        <dbReference type="EMBL" id="RYR37292.1"/>
    </source>
</evidence>
<name>A0A445BF28_ARAHY</name>
<gene>
    <name evidence="1" type="ORF">Ahy_A09g042199</name>
</gene>
<keyword evidence="2" id="KW-1185">Reference proteome</keyword>
<evidence type="ECO:0000313" key="2">
    <source>
        <dbReference type="Proteomes" id="UP000289738"/>
    </source>
</evidence>
<dbReference type="AlphaFoldDB" id="A0A445BF28"/>
<comment type="caution">
    <text evidence="1">The sequence shown here is derived from an EMBL/GenBank/DDBJ whole genome shotgun (WGS) entry which is preliminary data.</text>
</comment>
<proteinExistence type="predicted"/>
<reference evidence="1 2" key="1">
    <citation type="submission" date="2019-01" db="EMBL/GenBank/DDBJ databases">
        <title>Sequencing of cultivated peanut Arachis hypogaea provides insights into genome evolution and oil improvement.</title>
        <authorList>
            <person name="Chen X."/>
        </authorList>
    </citation>
    <scope>NUCLEOTIDE SEQUENCE [LARGE SCALE GENOMIC DNA]</scope>
    <source>
        <strain evidence="2">cv. Fuhuasheng</strain>
        <tissue evidence="1">Leaves</tissue>
    </source>
</reference>
<dbReference type="Gene3D" id="3.30.559.10">
    <property type="entry name" value="Chloramphenicol acetyltransferase-like domain"/>
    <property type="match status" value="1"/>
</dbReference>